<organism evidence="1">
    <name type="scientific">Anguilla anguilla</name>
    <name type="common">European freshwater eel</name>
    <name type="synonym">Muraena anguilla</name>
    <dbReference type="NCBI Taxonomy" id="7936"/>
    <lineage>
        <taxon>Eukaryota</taxon>
        <taxon>Metazoa</taxon>
        <taxon>Chordata</taxon>
        <taxon>Craniata</taxon>
        <taxon>Vertebrata</taxon>
        <taxon>Euteleostomi</taxon>
        <taxon>Actinopterygii</taxon>
        <taxon>Neopterygii</taxon>
        <taxon>Teleostei</taxon>
        <taxon>Anguilliformes</taxon>
        <taxon>Anguillidae</taxon>
        <taxon>Anguilla</taxon>
    </lineage>
</organism>
<evidence type="ECO:0000313" key="1">
    <source>
        <dbReference type="EMBL" id="JAH42085.1"/>
    </source>
</evidence>
<protein>
    <submittedName>
        <fullName evidence="1">Uncharacterized protein</fullName>
    </submittedName>
</protein>
<reference evidence="1" key="2">
    <citation type="journal article" date="2015" name="Fish Shellfish Immunol.">
        <title>Early steps in the European eel (Anguilla anguilla)-Vibrio vulnificus interaction in the gills: Role of the RtxA13 toxin.</title>
        <authorList>
            <person name="Callol A."/>
            <person name="Pajuelo D."/>
            <person name="Ebbesson L."/>
            <person name="Teles M."/>
            <person name="MacKenzie S."/>
            <person name="Amaro C."/>
        </authorList>
    </citation>
    <scope>NUCLEOTIDE SEQUENCE</scope>
</reference>
<sequence length="15" mass="1711">MLLFSLNCCRGSTEH</sequence>
<accession>A0A0E9SN32</accession>
<name>A0A0E9SN32_ANGAN</name>
<proteinExistence type="predicted"/>
<dbReference type="EMBL" id="GBXM01066492">
    <property type="protein sequence ID" value="JAH42085.1"/>
    <property type="molecule type" value="Transcribed_RNA"/>
</dbReference>
<reference evidence="1" key="1">
    <citation type="submission" date="2014-11" db="EMBL/GenBank/DDBJ databases">
        <authorList>
            <person name="Amaro Gonzalez C."/>
        </authorList>
    </citation>
    <scope>NUCLEOTIDE SEQUENCE</scope>
</reference>